<evidence type="ECO:0000256" key="6">
    <source>
        <dbReference type="ARBA" id="ARBA00022801"/>
    </source>
</evidence>
<dbReference type="InterPro" id="IPR010435">
    <property type="entry name" value="C5a/SBT2-like_Fn3"/>
</dbReference>
<dbReference type="PANTHER" id="PTHR43806:SF66">
    <property type="entry name" value="SERIN ENDOPEPTIDASE"/>
    <property type="match status" value="1"/>
</dbReference>
<dbReference type="PROSITE" id="PS00136">
    <property type="entry name" value="SUBTILASE_ASP"/>
    <property type="match status" value="1"/>
</dbReference>
<dbReference type="PROSITE" id="PS00137">
    <property type="entry name" value="SUBTILASE_HIS"/>
    <property type="match status" value="1"/>
</dbReference>
<keyword evidence="5" id="KW-0732">Signal</keyword>
<evidence type="ECO:0000259" key="14">
    <source>
        <dbReference type="Pfam" id="PF06280"/>
    </source>
</evidence>
<keyword evidence="4 9" id="KW-0645">Protease</keyword>
<sequence>MGCGSQGAMQNPPLDILQSGAASLVSKSYIVRFKDTEPGLDKFYKNLSKLDPTYVIQTPYLPQFNGIVIKISEEAAVAVADLSTVGTIWPNMLLYPSYFEHTDCLDGPHYRKDNGKWNCQTPKPNHAKKPKLGRTHGRLDSVYSYSVPLMEPTTTGTAGETSTSEPSSAPTGYPVGNPPLPNILHDLTGVSQLRKLLNLSGKGVKVGIIDSGLDFNHPAFGRCFKTPGCRVAYGTDLVGDNFTGTAESIQPDDDPSDICLGHGTHVAGIIAGNHGVFQGVAPEATLGIYKVSSCPAKGATTSAALILAMQQALKDGMHVVNLSYGRPGGWQESPEAVMAQILTERNIVVVAAVGNDGQDTLWAPAAPSTGHGVTAVGSATPPYFYSQYFTLSTLSNRRISHSPPQEGVRPFTFKDAPAVLAVDSAASNLGCSPYPANAYPQHSLFVIHRGGCAFSQKARMALEAGATALAVIATSDIIDGGLTFDTEVNLPTVLITLTDGQALTNSLQNAVNGSVTASANLDWVVFPYAQHDRVSMFSTWGPGSELEIKPDVSAYGSLIYSTYPVAKGSYTVESGTSAASPYVAGVMALLVEAKKFKFDATNLYNRVLMTAVPLKDLATGQSLDSVAHQGSGNLNAYNAYVGAVVNHDVSFALNDTLRGKFSNGQRTVNLVIRNSGKTAVSVELTHRPALSATTYDASGTWMNSPQVDTAAASVTITAPSFTLRARATRNIAITIRQPAALADSQFWIYSGFLNLATAQVGFNHQPINYTIPYLGLKGNYYQLPILSSPSGGLPTTLANASTNVPGETVLGATGGFATHTDPHTYTLVGVDRPTLAYRIEHPLRRIAVKVVNATGGSTHMMGTATGGEAYYLERNIDSTGNIYSTYSWDGRFYVQSSPNQLMAAPSGNYTLRFYFVKPFGNPSIQSNDSYIYTSPVFSIRPGATVAAPAAY</sequence>
<dbReference type="CDD" id="cd07489">
    <property type="entry name" value="Peptidases_S8_5"/>
    <property type="match status" value="1"/>
</dbReference>
<organism evidence="15 16">
    <name type="scientific">Tieghemiomyces parasiticus</name>
    <dbReference type="NCBI Taxonomy" id="78921"/>
    <lineage>
        <taxon>Eukaryota</taxon>
        <taxon>Fungi</taxon>
        <taxon>Fungi incertae sedis</taxon>
        <taxon>Zoopagomycota</taxon>
        <taxon>Kickxellomycotina</taxon>
        <taxon>Dimargaritomycetes</taxon>
        <taxon>Dimargaritales</taxon>
        <taxon>Dimargaritaceae</taxon>
        <taxon>Tieghemiomyces</taxon>
    </lineage>
</organism>
<evidence type="ECO:0008006" key="17">
    <source>
        <dbReference type="Google" id="ProtNLM"/>
    </source>
</evidence>
<evidence type="ECO:0000313" key="15">
    <source>
        <dbReference type="EMBL" id="KAJ1923489.1"/>
    </source>
</evidence>
<dbReference type="InterPro" id="IPR036852">
    <property type="entry name" value="Peptidase_S8/S53_dom_sf"/>
</dbReference>
<dbReference type="PRINTS" id="PR00723">
    <property type="entry name" value="SUBTILISIN"/>
</dbReference>
<dbReference type="InterPro" id="IPR022398">
    <property type="entry name" value="Peptidase_S8_His-AS"/>
</dbReference>
<dbReference type="Pfam" id="PF02225">
    <property type="entry name" value="PA"/>
    <property type="match status" value="1"/>
</dbReference>
<feature type="compositionally biased region" description="Low complexity" evidence="11">
    <location>
        <begin position="153"/>
        <end position="172"/>
    </location>
</feature>
<comment type="caution">
    <text evidence="15">The sequence shown here is derived from an EMBL/GenBank/DDBJ whole genome shotgun (WGS) entry which is preliminary data.</text>
</comment>
<feature type="domain" description="C5a peptidase/Subtilisin-like protease SBT2-like Fn3-like" evidence="14">
    <location>
        <begin position="666"/>
        <end position="774"/>
    </location>
</feature>
<feature type="active site" description="Charge relay system" evidence="8 9">
    <location>
        <position position="210"/>
    </location>
</feature>
<feature type="domain" description="PA" evidence="13">
    <location>
        <begin position="417"/>
        <end position="503"/>
    </location>
</feature>
<dbReference type="AlphaFoldDB" id="A0A9W8ADA4"/>
<dbReference type="Gene3D" id="3.40.50.200">
    <property type="entry name" value="Peptidase S8/S53 domain"/>
    <property type="match status" value="1"/>
</dbReference>
<dbReference type="OrthoDB" id="10256524at2759"/>
<evidence type="ECO:0000259" key="13">
    <source>
        <dbReference type="Pfam" id="PF02225"/>
    </source>
</evidence>
<evidence type="ECO:0000256" key="8">
    <source>
        <dbReference type="PIRSR" id="PIRSR615500-1"/>
    </source>
</evidence>
<evidence type="ECO:0000259" key="12">
    <source>
        <dbReference type="Pfam" id="PF00082"/>
    </source>
</evidence>
<dbReference type="PROSITE" id="PS51892">
    <property type="entry name" value="SUBTILASE"/>
    <property type="match status" value="1"/>
</dbReference>
<dbReference type="Pfam" id="PF00082">
    <property type="entry name" value="Peptidase_S8"/>
    <property type="match status" value="1"/>
</dbReference>
<dbReference type="GO" id="GO:0004252">
    <property type="term" value="F:serine-type endopeptidase activity"/>
    <property type="evidence" value="ECO:0007669"/>
    <property type="project" value="UniProtKB-UniRule"/>
</dbReference>
<dbReference type="InterPro" id="IPR003137">
    <property type="entry name" value="PA_domain"/>
</dbReference>
<dbReference type="PROSITE" id="PS00138">
    <property type="entry name" value="SUBTILASE_SER"/>
    <property type="match status" value="1"/>
</dbReference>
<keyword evidence="16" id="KW-1185">Reference proteome</keyword>
<feature type="domain" description="Peptidase S8/S53" evidence="12">
    <location>
        <begin position="201"/>
        <end position="615"/>
    </location>
</feature>
<feature type="region of interest" description="Disordered" evidence="11">
    <location>
        <begin position="153"/>
        <end position="176"/>
    </location>
</feature>
<evidence type="ECO:0000256" key="4">
    <source>
        <dbReference type="ARBA" id="ARBA00022670"/>
    </source>
</evidence>
<dbReference type="InterPro" id="IPR015500">
    <property type="entry name" value="Peptidase_S8_subtilisin-rel"/>
</dbReference>
<dbReference type="EMBL" id="JANBPT010000331">
    <property type="protein sequence ID" value="KAJ1923489.1"/>
    <property type="molecule type" value="Genomic_DNA"/>
</dbReference>
<dbReference type="Proteomes" id="UP001150569">
    <property type="component" value="Unassembled WGS sequence"/>
</dbReference>
<comment type="similarity">
    <text evidence="1 9 10">Belongs to the peptidase S8 family.</text>
</comment>
<dbReference type="GO" id="GO:0005615">
    <property type="term" value="C:extracellular space"/>
    <property type="evidence" value="ECO:0007669"/>
    <property type="project" value="TreeGrafter"/>
</dbReference>
<dbReference type="InterPro" id="IPR023827">
    <property type="entry name" value="Peptidase_S8_Asp-AS"/>
</dbReference>
<dbReference type="InterPro" id="IPR000209">
    <property type="entry name" value="Peptidase_S8/S53_dom"/>
</dbReference>
<dbReference type="PANTHER" id="PTHR43806">
    <property type="entry name" value="PEPTIDASE S8"/>
    <property type="match status" value="1"/>
</dbReference>
<dbReference type="SUPFAM" id="SSF52743">
    <property type="entry name" value="Subtilisin-like"/>
    <property type="match status" value="1"/>
</dbReference>
<evidence type="ECO:0000313" key="16">
    <source>
        <dbReference type="Proteomes" id="UP001150569"/>
    </source>
</evidence>
<dbReference type="GO" id="GO:0006508">
    <property type="term" value="P:proteolysis"/>
    <property type="evidence" value="ECO:0007669"/>
    <property type="project" value="UniProtKB-KW"/>
</dbReference>
<dbReference type="InterPro" id="IPR050131">
    <property type="entry name" value="Peptidase_S8_subtilisin-like"/>
</dbReference>
<evidence type="ECO:0000256" key="7">
    <source>
        <dbReference type="ARBA" id="ARBA00022825"/>
    </source>
</evidence>
<gene>
    <name evidence="15" type="ORF">IWQ60_005854</name>
</gene>
<keyword evidence="2" id="KW-0134">Cell wall</keyword>
<evidence type="ECO:0000256" key="11">
    <source>
        <dbReference type="SAM" id="MobiDB-lite"/>
    </source>
</evidence>
<evidence type="ECO:0000256" key="5">
    <source>
        <dbReference type="ARBA" id="ARBA00022729"/>
    </source>
</evidence>
<keyword evidence="7 9" id="KW-0720">Serine protease</keyword>
<keyword evidence="6 9" id="KW-0378">Hydrolase</keyword>
<keyword evidence="3" id="KW-0964">Secreted</keyword>
<dbReference type="GO" id="GO:0016020">
    <property type="term" value="C:membrane"/>
    <property type="evidence" value="ECO:0007669"/>
    <property type="project" value="InterPro"/>
</dbReference>
<evidence type="ECO:0000256" key="9">
    <source>
        <dbReference type="PROSITE-ProRule" id="PRU01240"/>
    </source>
</evidence>
<dbReference type="InterPro" id="IPR046450">
    <property type="entry name" value="PA_dom_sf"/>
</dbReference>
<feature type="active site" description="Charge relay system" evidence="8 9">
    <location>
        <position position="262"/>
    </location>
</feature>
<evidence type="ECO:0000256" key="2">
    <source>
        <dbReference type="ARBA" id="ARBA00022512"/>
    </source>
</evidence>
<reference evidence="15" key="1">
    <citation type="submission" date="2022-07" db="EMBL/GenBank/DDBJ databases">
        <title>Phylogenomic reconstructions and comparative analyses of Kickxellomycotina fungi.</title>
        <authorList>
            <person name="Reynolds N.K."/>
            <person name="Stajich J.E."/>
            <person name="Barry K."/>
            <person name="Grigoriev I.V."/>
            <person name="Crous P."/>
            <person name="Smith M.E."/>
        </authorList>
    </citation>
    <scope>NUCLEOTIDE SEQUENCE</scope>
    <source>
        <strain evidence="15">RSA 861</strain>
    </source>
</reference>
<feature type="active site" description="Charge relay system" evidence="8 9">
    <location>
        <position position="577"/>
    </location>
</feature>
<evidence type="ECO:0000256" key="3">
    <source>
        <dbReference type="ARBA" id="ARBA00022525"/>
    </source>
</evidence>
<evidence type="ECO:0000256" key="10">
    <source>
        <dbReference type="RuleBase" id="RU003355"/>
    </source>
</evidence>
<dbReference type="Pfam" id="PF06280">
    <property type="entry name" value="fn3_5"/>
    <property type="match status" value="1"/>
</dbReference>
<name>A0A9W8ADA4_9FUNG</name>
<dbReference type="Gene3D" id="3.50.30.30">
    <property type="match status" value="1"/>
</dbReference>
<dbReference type="InterPro" id="IPR034187">
    <property type="entry name" value="Peptidases_S8_5"/>
</dbReference>
<evidence type="ECO:0000256" key="1">
    <source>
        <dbReference type="ARBA" id="ARBA00011073"/>
    </source>
</evidence>
<dbReference type="SUPFAM" id="SSF52025">
    <property type="entry name" value="PA domain"/>
    <property type="match status" value="1"/>
</dbReference>
<proteinExistence type="inferred from homology"/>
<accession>A0A9W8ADA4</accession>
<dbReference type="InterPro" id="IPR023828">
    <property type="entry name" value="Peptidase_S8_Ser-AS"/>
</dbReference>
<protein>
    <recommendedName>
        <fullName evidence="17">Subtilisin</fullName>
    </recommendedName>
</protein>